<evidence type="ECO:0000313" key="1">
    <source>
        <dbReference type="EMBL" id="MBK1869767.1"/>
    </source>
</evidence>
<sequence length="248" mass="26604">MSEAITIKGLRVAYESDIEILRGIDMLGGANTLTAIIGPNGAGKSTLLKGVAGVAPVTGGEIHLGGQRIEALNPAQRVGAGVSFVPQEASVFGQMTVLENLRLGGWHRRKDKAWLERRIAFCGDLFHSIKPHLERRAGDLSGGQQKLVEIARGLVGEPRLLLLDEPTAGLSPVMVREVYREIARLKESRSVTVLLVEQNVREALAVADHVYVLAMGQNDTDGPAAEIAGRLDGIVRNWMSREGSGMAS</sequence>
<name>A0ACC5RAV4_9HYPH</name>
<comment type="caution">
    <text evidence="1">The sequence shown here is derived from an EMBL/GenBank/DDBJ whole genome shotgun (WGS) entry which is preliminary data.</text>
</comment>
<protein>
    <submittedName>
        <fullName evidence="1">ABC transporter ATP-binding protein</fullName>
    </submittedName>
</protein>
<evidence type="ECO:0000313" key="2">
    <source>
        <dbReference type="Proteomes" id="UP000616151"/>
    </source>
</evidence>
<accession>A0ACC5RAV4</accession>
<dbReference type="EMBL" id="JAENHL010000008">
    <property type="protein sequence ID" value="MBK1869767.1"/>
    <property type="molecule type" value="Genomic_DNA"/>
</dbReference>
<keyword evidence="1" id="KW-0067">ATP-binding</keyword>
<organism evidence="1 2">
    <name type="scientific">Taklimakanibacter albus</name>
    <dbReference type="NCBI Taxonomy" id="2800327"/>
    <lineage>
        <taxon>Bacteria</taxon>
        <taxon>Pseudomonadati</taxon>
        <taxon>Pseudomonadota</taxon>
        <taxon>Alphaproteobacteria</taxon>
        <taxon>Hyphomicrobiales</taxon>
        <taxon>Aestuariivirgaceae</taxon>
        <taxon>Taklimakanibacter</taxon>
    </lineage>
</organism>
<reference evidence="1" key="1">
    <citation type="submission" date="2021-01" db="EMBL/GenBank/DDBJ databases">
        <authorList>
            <person name="Sun Q."/>
        </authorList>
    </citation>
    <scope>NUCLEOTIDE SEQUENCE</scope>
    <source>
        <strain evidence="1">YIM B02566</strain>
    </source>
</reference>
<keyword evidence="1" id="KW-0547">Nucleotide-binding</keyword>
<gene>
    <name evidence="1" type="ORF">JHL16_25620</name>
</gene>
<proteinExistence type="predicted"/>
<keyword evidence="2" id="KW-1185">Reference proteome</keyword>
<dbReference type="Proteomes" id="UP000616151">
    <property type="component" value="Unassembled WGS sequence"/>
</dbReference>